<feature type="domain" description="Ion transport" evidence="6">
    <location>
        <begin position="116"/>
        <end position="326"/>
    </location>
</feature>
<dbReference type="GO" id="GO:0016020">
    <property type="term" value="C:membrane"/>
    <property type="evidence" value="ECO:0007669"/>
    <property type="project" value="UniProtKB-SubCell"/>
</dbReference>
<gene>
    <name evidence="7" type="ORF">HOLleu_09987</name>
</gene>
<protein>
    <submittedName>
        <fullName evidence="7">Cyclic nucleotide-gated channel cone photoreceptor subunit alpha</fullName>
    </submittedName>
</protein>
<keyword evidence="4 5" id="KW-0472">Membrane</keyword>
<evidence type="ECO:0000256" key="1">
    <source>
        <dbReference type="ARBA" id="ARBA00004141"/>
    </source>
</evidence>
<evidence type="ECO:0000313" key="7">
    <source>
        <dbReference type="EMBL" id="KAJ8043057.1"/>
    </source>
</evidence>
<keyword evidence="3 5" id="KW-1133">Transmembrane helix</keyword>
<name>A0A9Q1CDK2_HOLLE</name>
<evidence type="ECO:0000256" key="5">
    <source>
        <dbReference type="SAM" id="Phobius"/>
    </source>
</evidence>
<dbReference type="PANTHER" id="PTHR45638">
    <property type="entry name" value="CYCLIC NUCLEOTIDE-GATED CATION CHANNEL SUBUNIT A"/>
    <property type="match status" value="1"/>
</dbReference>
<dbReference type="GO" id="GO:0005221">
    <property type="term" value="F:intracellularly cyclic nucleotide-activated monoatomic cation channel activity"/>
    <property type="evidence" value="ECO:0007669"/>
    <property type="project" value="InterPro"/>
</dbReference>
<dbReference type="Proteomes" id="UP001152320">
    <property type="component" value="Chromosome 4"/>
</dbReference>
<evidence type="ECO:0000259" key="6">
    <source>
        <dbReference type="Pfam" id="PF00520"/>
    </source>
</evidence>
<keyword evidence="2 5" id="KW-0812">Transmembrane</keyword>
<evidence type="ECO:0000256" key="2">
    <source>
        <dbReference type="ARBA" id="ARBA00022692"/>
    </source>
</evidence>
<feature type="transmembrane region" description="Helical" evidence="5">
    <location>
        <begin position="196"/>
        <end position="214"/>
    </location>
</feature>
<sequence length="352" mass="40798">MTTEAPFVKKRVPKRSSSLWAVVRAISKFQANSSTAKQRRRRGSHWSYSNPDSFIARYTTRYHGSVYDQTKDDAKVDEVVTIEGSENSDEEKNHEENLDLDTGNVFIVVPDGKFNYYWLMLVTVAVLYNLWIPIARVAWLQIPIDKNYKMWMSVDFLFDTIYGIDIFVQMRTSYLEHGLLVENGKLLAKHYVTSKYFLLDLLSLLPINFIYVLISKNYFCPALRFPRILKFYRARQFSFRVEAAASRPNLWRILSLLHTLSLLNHFFAAGYSIVCRHFSTGDGDWTYNPSEEWSNNTVHRYLASLYWSTITLTTIGDVPEPSTNLEICSTDPWLYAGSLHICHHSWSGGNSF</sequence>
<evidence type="ECO:0000256" key="4">
    <source>
        <dbReference type="ARBA" id="ARBA00023136"/>
    </source>
</evidence>
<feature type="transmembrane region" description="Helical" evidence="5">
    <location>
        <begin position="116"/>
        <end position="139"/>
    </location>
</feature>
<dbReference type="InterPro" id="IPR050866">
    <property type="entry name" value="CNG_cation_channel"/>
</dbReference>
<dbReference type="OrthoDB" id="421226at2759"/>
<dbReference type="Gene3D" id="1.10.287.70">
    <property type="match status" value="1"/>
</dbReference>
<dbReference type="GO" id="GO:0044877">
    <property type="term" value="F:protein-containing complex binding"/>
    <property type="evidence" value="ECO:0007669"/>
    <property type="project" value="TreeGrafter"/>
</dbReference>
<dbReference type="PANTHER" id="PTHR45638:SF7">
    <property type="entry name" value="CYCLIC NUCLEOTIDE-GATED ION CHANNEL-LIKE, ISOFORM E"/>
    <property type="match status" value="1"/>
</dbReference>
<proteinExistence type="predicted"/>
<dbReference type="SUPFAM" id="SSF81324">
    <property type="entry name" value="Voltage-gated potassium channels"/>
    <property type="match status" value="1"/>
</dbReference>
<dbReference type="InterPro" id="IPR005821">
    <property type="entry name" value="Ion_trans_dom"/>
</dbReference>
<dbReference type="EMBL" id="JAIZAY010000004">
    <property type="protein sequence ID" value="KAJ8043057.1"/>
    <property type="molecule type" value="Genomic_DNA"/>
</dbReference>
<keyword evidence="8" id="KW-1185">Reference proteome</keyword>
<evidence type="ECO:0000256" key="3">
    <source>
        <dbReference type="ARBA" id="ARBA00022989"/>
    </source>
</evidence>
<dbReference type="Pfam" id="PF00520">
    <property type="entry name" value="Ion_trans"/>
    <property type="match status" value="1"/>
</dbReference>
<organism evidence="7 8">
    <name type="scientific">Holothuria leucospilota</name>
    <name type="common">Black long sea cucumber</name>
    <name type="synonym">Mertensiothuria leucospilota</name>
    <dbReference type="NCBI Taxonomy" id="206669"/>
    <lineage>
        <taxon>Eukaryota</taxon>
        <taxon>Metazoa</taxon>
        <taxon>Echinodermata</taxon>
        <taxon>Eleutherozoa</taxon>
        <taxon>Echinozoa</taxon>
        <taxon>Holothuroidea</taxon>
        <taxon>Aspidochirotacea</taxon>
        <taxon>Aspidochirotida</taxon>
        <taxon>Holothuriidae</taxon>
        <taxon>Holothuria</taxon>
    </lineage>
</organism>
<comment type="subcellular location">
    <subcellularLocation>
        <location evidence="1">Membrane</location>
        <topology evidence="1">Multi-pass membrane protein</topology>
    </subcellularLocation>
</comment>
<dbReference type="AlphaFoldDB" id="A0A9Q1CDK2"/>
<accession>A0A9Q1CDK2</accession>
<evidence type="ECO:0000313" key="8">
    <source>
        <dbReference type="Proteomes" id="UP001152320"/>
    </source>
</evidence>
<comment type="caution">
    <text evidence="7">The sequence shown here is derived from an EMBL/GenBank/DDBJ whole genome shotgun (WGS) entry which is preliminary data.</text>
</comment>
<reference evidence="7" key="1">
    <citation type="submission" date="2021-10" db="EMBL/GenBank/DDBJ databases">
        <title>Tropical sea cucumber genome reveals ecological adaptation and Cuvierian tubules defense mechanism.</title>
        <authorList>
            <person name="Chen T."/>
        </authorList>
    </citation>
    <scope>NUCLEOTIDE SEQUENCE</scope>
    <source>
        <strain evidence="7">Nanhai2018</strain>
        <tissue evidence="7">Muscle</tissue>
    </source>
</reference>